<evidence type="ECO:0000313" key="1">
    <source>
        <dbReference type="EMBL" id="APC42823.1"/>
    </source>
</evidence>
<dbReference type="EMBL" id="CP015757">
    <property type="protein sequence ID" value="APC42823.1"/>
    <property type="molecule type" value="Genomic_DNA"/>
</dbReference>
<accession>A0A1J0GNG7</accession>
<evidence type="ECO:0000313" key="2">
    <source>
        <dbReference type="Proteomes" id="UP000182569"/>
    </source>
</evidence>
<dbReference type="Proteomes" id="UP000182569">
    <property type="component" value="Plasmid pdsm8809"/>
</dbReference>
<keyword evidence="1" id="KW-0614">Plasmid</keyword>
<organism evidence="1 2">
    <name type="scientific">Clostridium estertheticum subsp. estertheticum</name>
    <dbReference type="NCBI Taxonomy" id="1552"/>
    <lineage>
        <taxon>Bacteria</taxon>
        <taxon>Bacillati</taxon>
        <taxon>Bacillota</taxon>
        <taxon>Clostridia</taxon>
        <taxon>Eubacteriales</taxon>
        <taxon>Clostridiaceae</taxon>
        <taxon>Clostridium</taxon>
    </lineage>
</organism>
<dbReference type="OrthoDB" id="258760at2"/>
<sequence>MTEGKKLKLDRDIKLFADELKLCFSKEEIEEVARETGFVKRKSKTSAWEFVCLCCFMDVEVANNTLVTLCTKLSEKTGILVSNQALDQRLNERCVKFLKKIFEKLLRQTITNRGIVSENDISYVKGKVIAKM</sequence>
<protein>
    <submittedName>
        <fullName evidence="1">Uncharacterized protein</fullName>
    </submittedName>
</protein>
<reference evidence="1 2" key="1">
    <citation type="journal article" date="2016" name="Front. Microbiol.">
        <title>Complete Genome Sequence of Clostridium estertheticum DSM 8809, a Microbe Identified in Spoiled Vacuum Packed Beef.</title>
        <authorList>
            <person name="Yu Z."/>
            <person name="Gunn L."/>
            <person name="Brennan E."/>
            <person name="Reid R."/>
            <person name="Wall P.G."/>
            <person name="Gaora O.P."/>
            <person name="Hurley D."/>
            <person name="Bolton D."/>
            <person name="Fanning S."/>
        </authorList>
    </citation>
    <scope>NUCLEOTIDE SEQUENCE [LARGE SCALE GENOMIC DNA]</scope>
    <source>
        <strain evidence="1 2">DSM 8809</strain>
        <plasmid evidence="2">Plasmid pdsm8809</plasmid>
    </source>
</reference>
<proteinExistence type="predicted"/>
<dbReference type="KEGG" id="ceu:A7L45_22040"/>
<keyword evidence="2" id="KW-1185">Reference proteome</keyword>
<dbReference type="RefSeq" id="WP_071615102.1">
    <property type="nucleotide sequence ID" value="NZ_CP015757.1"/>
</dbReference>
<gene>
    <name evidence="1" type="ORF">A7L45_22040</name>
</gene>
<geneLocation type="plasmid" evidence="2">
    <name>pdsm8809</name>
</geneLocation>
<dbReference type="AlphaFoldDB" id="A0A1J0GNG7"/>
<name>A0A1J0GNG7_9CLOT</name>